<comment type="similarity">
    <text evidence="2">Belongs to the ycf23 family.</text>
</comment>
<keyword evidence="6" id="KW-1185">Reference proteome</keyword>
<dbReference type="PANTHER" id="PTHR36895">
    <property type="match status" value="1"/>
</dbReference>
<name>A0A7J9HQD7_9ROSI</name>
<dbReference type="EMBL" id="JABFAD010000010">
    <property type="protein sequence ID" value="MBA0811624.1"/>
    <property type="molecule type" value="Genomic_DNA"/>
</dbReference>
<accession>A0A7J9HQD7</accession>
<gene>
    <name evidence="5" type="ORF">Gohar_003502</name>
</gene>
<evidence type="ECO:0000256" key="3">
    <source>
        <dbReference type="ARBA" id="ARBA00021523"/>
    </source>
</evidence>
<dbReference type="InterPro" id="IPR007570">
    <property type="entry name" value="Uncharacterised_Ycf23"/>
</dbReference>
<keyword evidence="4" id="KW-0934">Plastid</keyword>
<sequence>MVEIGNYDSFYEAGVVFSPEQVYQNMLVTRSYYSNLCLIMFLQILKLTKETRSNLPSVTLSVTVPHTLSLPDQVKLAEMLEKEGVDVIQTEGGKCSTPSKSGVLGLIEKVNGFLSVLLWFRCKDRDLVQAFEKAIGRPLFDLAFFGRNVVQATPTLAAAYSISSAVKIPVMCSSGLSAVTAPMAITAGAAGVGVGSAVNKLNDVIAMVAEVRSIAESLKMAAADQKITHTDRSFMM</sequence>
<comment type="subcellular location">
    <subcellularLocation>
        <location evidence="1">Plastid</location>
    </subcellularLocation>
</comment>
<evidence type="ECO:0000256" key="2">
    <source>
        <dbReference type="ARBA" id="ARBA00009664"/>
    </source>
</evidence>
<dbReference type="Pfam" id="PF04481">
    <property type="entry name" value="DUF561"/>
    <property type="match status" value="2"/>
</dbReference>
<dbReference type="GO" id="GO:0009536">
    <property type="term" value="C:plastid"/>
    <property type="evidence" value="ECO:0007669"/>
    <property type="project" value="UniProtKB-SubCell"/>
</dbReference>
<dbReference type="AlphaFoldDB" id="A0A7J9HQD7"/>
<protein>
    <recommendedName>
        <fullName evidence="3">Uncharacterized protein ycf23</fullName>
    </recommendedName>
</protein>
<dbReference type="PANTHER" id="PTHR36895:SF1">
    <property type="entry name" value="YCF23 PROTEIN"/>
    <property type="match status" value="1"/>
</dbReference>
<proteinExistence type="inferred from homology"/>
<comment type="caution">
    <text evidence="5">The sequence shown here is derived from an EMBL/GenBank/DDBJ whole genome shotgun (WGS) entry which is preliminary data.</text>
</comment>
<dbReference type="SUPFAM" id="SSF51569">
    <property type="entry name" value="Aldolase"/>
    <property type="match status" value="1"/>
</dbReference>
<evidence type="ECO:0000313" key="6">
    <source>
        <dbReference type="Proteomes" id="UP000593560"/>
    </source>
</evidence>
<evidence type="ECO:0000256" key="1">
    <source>
        <dbReference type="ARBA" id="ARBA00004474"/>
    </source>
</evidence>
<evidence type="ECO:0000256" key="4">
    <source>
        <dbReference type="ARBA" id="ARBA00022640"/>
    </source>
</evidence>
<dbReference type="Proteomes" id="UP000593560">
    <property type="component" value="Unassembled WGS sequence"/>
</dbReference>
<evidence type="ECO:0000313" key="5">
    <source>
        <dbReference type="EMBL" id="MBA0811624.1"/>
    </source>
</evidence>
<organism evidence="5 6">
    <name type="scientific">Gossypium harknessii</name>
    <dbReference type="NCBI Taxonomy" id="34285"/>
    <lineage>
        <taxon>Eukaryota</taxon>
        <taxon>Viridiplantae</taxon>
        <taxon>Streptophyta</taxon>
        <taxon>Embryophyta</taxon>
        <taxon>Tracheophyta</taxon>
        <taxon>Spermatophyta</taxon>
        <taxon>Magnoliopsida</taxon>
        <taxon>eudicotyledons</taxon>
        <taxon>Gunneridae</taxon>
        <taxon>Pentapetalae</taxon>
        <taxon>rosids</taxon>
        <taxon>malvids</taxon>
        <taxon>Malvales</taxon>
        <taxon>Malvaceae</taxon>
        <taxon>Malvoideae</taxon>
        <taxon>Gossypium</taxon>
    </lineage>
</organism>
<dbReference type="OrthoDB" id="5415at2759"/>
<reference evidence="5 6" key="1">
    <citation type="journal article" date="2019" name="Genome Biol. Evol.">
        <title>Insights into the evolution of the New World diploid cottons (Gossypium, subgenus Houzingenia) based on genome sequencing.</title>
        <authorList>
            <person name="Grover C.E."/>
            <person name="Arick M.A. 2nd"/>
            <person name="Thrash A."/>
            <person name="Conover J.L."/>
            <person name="Sanders W.S."/>
            <person name="Peterson D.G."/>
            <person name="Frelichowski J.E."/>
            <person name="Scheffler J.A."/>
            <person name="Scheffler B.E."/>
            <person name="Wendel J.F."/>
        </authorList>
    </citation>
    <scope>NUCLEOTIDE SEQUENCE [LARGE SCALE GENOMIC DNA]</scope>
    <source>
        <strain evidence="5">0</strain>
        <tissue evidence="5">Leaf</tissue>
    </source>
</reference>